<dbReference type="InterPro" id="IPR025263">
    <property type="entry name" value="YhdP_central"/>
</dbReference>
<dbReference type="EMBL" id="UOFK01000256">
    <property type="protein sequence ID" value="VAW81344.1"/>
    <property type="molecule type" value="Genomic_DNA"/>
</dbReference>
<evidence type="ECO:0000259" key="1">
    <source>
        <dbReference type="Pfam" id="PF13116"/>
    </source>
</evidence>
<reference evidence="2" key="1">
    <citation type="submission" date="2018-06" db="EMBL/GenBank/DDBJ databases">
        <authorList>
            <person name="Zhirakovskaya E."/>
        </authorList>
    </citation>
    <scope>NUCLEOTIDE SEQUENCE</scope>
</reference>
<evidence type="ECO:0000313" key="2">
    <source>
        <dbReference type="EMBL" id="VAW81344.1"/>
    </source>
</evidence>
<dbReference type="Pfam" id="PF13116">
    <property type="entry name" value="YhdP"/>
    <property type="match status" value="1"/>
</dbReference>
<dbReference type="PANTHER" id="PTHR38690">
    <property type="entry name" value="PROTEASE-RELATED"/>
    <property type="match status" value="1"/>
</dbReference>
<sequence length="960" mass="105321">MWGAASVVVLLAIALSAARLLLPGMPEYRMQIEQLATKLVGQPVSIGSLDASWQGLSPALELKDVVIQTPQLSVDSLVLNKVQVALDVGASLLTRSWQTAGVRIIGVELDVHTDLRYGEQLIDLEAVSSWLAGQHSISLENVQVNWHDQGLFDVPLQLLDLSARLQNVGYRHQLLIHSELPASLGKSVTFSADLSGPGSQVSDWSGQLYLHTESLEVAAFRPMMMASGLTVRGAVDIELWSGVDNRALKWGNGSLVWQQPLLRNTSADAQQVSAGSLRTAFYWRERQGEWQAGIQDFELMRNGTNVWPTSQMTLDISSTNPLRIQGEASTLVLDELNAVLPLIPWVDADALAMLDRLQPQGVMYDAAFEFNYRPGEMPGFAVRSRVESLSLATKDGSPGVQGLSGIVEGNLQAGQLILDSRQAQLILPKLFPQPLALDSLKGTLHWQRYKDMFRIEAQKLSVVSGPLAMSSRWQMDWSYDQAAPWLDLQLAADELPLTSVPDFLPSEVMPPHTVTWLDRAFLSGNASHIRVLLQGRLDQMPFDEGQGVFETRFNFDDATLDYHPTWGQLDELAGHAVFRGRSMRIIGDRAHILESPVKAVTVAIEDLAKPVLTIDGAVGGTLAAMLAYVQSSPLQKNFGSIVNQLDTNGDASLQLSLRIPLYKDPGEISIDGNVQMSGNALILKGWNIDLTDIEGVLNFTQAGISVKQASARLWGQPVKLSVYKQGVEGRSQSVVDISGRLGLSDYPQRKGLLLANYLDGRAYWRARLGMQNQANKNVPRVQLRLESDLKGIKSELPPPFDKQADESRDLAIRWVPGQHFGYPGRIAYADLMHSKFVLGAKAGQVRRAAMVFGGGLAQLPPDDGIELSGDLAVFDLGQWLPILTGLGNGKSSVYPAIDVEVGLFRYAGFQMSDVRASSQAADPWNFQIDGANSKGWVRWIPAKRALPARLLMNFERMNVQ</sequence>
<protein>
    <recommendedName>
        <fullName evidence="1">YhdP central domain-containing protein</fullName>
    </recommendedName>
</protein>
<dbReference type="PANTHER" id="PTHR38690:SF1">
    <property type="entry name" value="PROTEASE"/>
    <property type="match status" value="1"/>
</dbReference>
<gene>
    <name evidence="2" type="ORF">MNBD_GAMMA13-624</name>
</gene>
<proteinExistence type="predicted"/>
<dbReference type="InterPro" id="IPR011836">
    <property type="entry name" value="YhdP"/>
</dbReference>
<dbReference type="AlphaFoldDB" id="A0A3B0ZJ64"/>
<accession>A0A3B0ZJ64</accession>
<feature type="domain" description="YhdP central" evidence="1">
    <location>
        <begin position="2"/>
        <end position="958"/>
    </location>
</feature>
<feature type="non-terminal residue" evidence="2">
    <location>
        <position position="960"/>
    </location>
</feature>
<name>A0A3B0ZJ64_9ZZZZ</name>
<organism evidence="2">
    <name type="scientific">hydrothermal vent metagenome</name>
    <dbReference type="NCBI Taxonomy" id="652676"/>
    <lineage>
        <taxon>unclassified sequences</taxon>
        <taxon>metagenomes</taxon>
        <taxon>ecological metagenomes</taxon>
    </lineage>
</organism>